<evidence type="ECO:0000313" key="2">
    <source>
        <dbReference type="Proteomes" id="UP001183388"/>
    </source>
</evidence>
<gene>
    <name evidence="1" type="ORF">RM780_24235</name>
</gene>
<evidence type="ECO:0000313" key="1">
    <source>
        <dbReference type="EMBL" id="MDT0310038.1"/>
    </source>
</evidence>
<dbReference type="RefSeq" id="WP_311633011.1">
    <property type="nucleotide sequence ID" value="NZ_JAVREN010000053.1"/>
</dbReference>
<organism evidence="1 2">
    <name type="scientific">Streptomyces boetiae</name>
    <dbReference type="NCBI Taxonomy" id="3075541"/>
    <lineage>
        <taxon>Bacteria</taxon>
        <taxon>Bacillati</taxon>
        <taxon>Actinomycetota</taxon>
        <taxon>Actinomycetes</taxon>
        <taxon>Kitasatosporales</taxon>
        <taxon>Streptomycetaceae</taxon>
        <taxon>Streptomyces</taxon>
    </lineage>
</organism>
<dbReference type="Proteomes" id="UP001183388">
    <property type="component" value="Unassembled WGS sequence"/>
</dbReference>
<protein>
    <submittedName>
        <fullName evidence="1">Uncharacterized protein</fullName>
    </submittedName>
</protein>
<sequence>MNRRTGGDAALDALLREAHAAFGAALAREARPPQPDARADPETAEDADLDALLHQAHAAFGIALARGASEAPGAPDAGIRLAARGDLLAAWLAVKRARDLARDFAAFRPGSPGFAEQEAGRVLAYLEKAQRKVLPYWFLLPGLGRRLSEAIETIEDMRRIAQGSWSDGAGRSAAAGQARTAVRLLSPALSQLRRAVHEFRGADLRGAPMSRDVPLDGIRWDDSTRWPPEWAERVRQASVRSDDGTYTVRAWTGGVTV</sequence>
<keyword evidence="2" id="KW-1185">Reference proteome</keyword>
<dbReference type="EMBL" id="JAVREN010000053">
    <property type="protein sequence ID" value="MDT0310038.1"/>
    <property type="molecule type" value="Genomic_DNA"/>
</dbReference>
<comment type="caution">
    <text evidence="1">The sequence shown here is derived from an EMBL/GenBank/DDBJ whole genome shotgun (WGS) entry which is preliminary data.</text>
</comment>
<accession>A0ABU2LEM6</accession>
<proteinExistence type="predicted"/>
<name>A0ABU2LEM6_9ACTN</name>
<reference evidence="2" key="1">
    <citation type="submission" date="2023-07" db="EMBL/GenBank/DDBJ databases">
        <title>30 novel species of actinomycetes from the DSMZ collection.</title>
        <authorList>
            <person name="Nouioui I."/>
        </authorList>
    </citation>
    <scope>NUCLEOTIDE SEQUENCE [LARGE SCALE GENOMIC DNA]</scope>
    <source>
        <strain evidence="2">DSM 44917</strain>
    </source>
</reference>